<dbReference type="eggNOG" id="ENOG502S2PF">
    <property type="taxonomic scope" value="Eukaryota"/>
</dbReference>
<organism evidence="1 2">
    <name type="scientific">Capsella rubella</name>
    <dbReference type="NCBI Taxonomy" id="81985"/>
    <lineage>
        <taxon>Eukaryota</taxon>
        <taxon>Viridiplantae</taxon>
        <taxon>Streptophyta</taxon>
        <taxon>Embryophyta</taxon>
        <taxon>Tracheophyta</taxon>
        <taxon>Spermatophyta</taxon>
        <taxon>Magnoliopsida</taxon>
        <taxon>eudicotyledons</taxon>
        <taxon>Gunneridae</taxon>
        <taxon>Pentapetalae</taxon>
        <taxon>rosids</taxon>
        <taxon>malvids</taxon>
        <taxon>Brassicales</taxon>
        <taxon>Brassicaceae</taxon>
        <taxon>Camelineae</taxon>
        <taxon>Capsella</taxon>
    </lineage>
</organism>
<proteinExistence type="predicted"/>
<dbReference type="KEGG" id="crb:17880940"/>
<dbReference type="EMBL" id="KB870811">
    <property type="protein sequence ID" value="EOA18996.1"/>
    <property type="molecule type" value="Genomic_DNA"/>
</dbReference>
<dbReference type="AlphaFoldDB" id="R0FBA0"/>
<dbReference type="OrthoDB" id="1922291at2759"/>
<dbReference type="Proteomes" id="UP000029121">
    <property type="component" value="Unassembled WGS sequence"/>
</dbReference>
<name>R0FBA0_9BRAS</name>
<evidence type="ECO:0000313" key="1">
    <source>
        <dbReference type="EMBL" id="EOA18996.1"/>
    </source>
</evidence>
<evidence type="ECO:0000313" key="2">
    <source>
        <dbReference type="Proteomes" id="UP000029121"/>
    </source>
</evidence>
<sequence length="147" mass="16512">MRIHPLPRDNILIHHARDPTREPGKKLRRLPHIFSRVLELPLRSDADVAVQESRDCFRFVAETNGGGGVRAYMVEIHPGVTKILVRTNGSSSLGLSLDELELDVWRFRLPESTRPDLVTVDCDGDGELIVTVPKTDEDGRDLIVLVQ</sequence>
<dbReference type="PANTHER" id="PTHR33879:SF3">
    <property type="entry name" value="17.6 KDA CLASS II HEAT SHOCK PROTEIN-RELATED"/>
    <property type="match status" value="1"/>
</dbReference>
<protein>
    <submittedName>
        <fullName evidence="1">Uncharacterized protein</fullName>
    </submittedName>
</protein>
<accession>R0FBA0</accession>
<dbReference type="STRING" id="81985.R0FBA0"/>
<reference evidence="2" key="1">
    <citation type="journal article" date="2013" name="Nat. Genet.">
        <title>The Capsella rubella genome and the genomic consequences of rapid mating system evolution.</title>
        <authorList>
            <person name="Slotte T."/>
            <person name="Hazzouri K.M."/>
            <person name="Agren J.A."/>
            <person name="Koenig D."/>
            <person name="Maumus F."/>
            <person name="Guo Y.L."/>
            <person name="Steige K."/>
            <person name="Platts A.E."/>
            <person name="Escobar J.S."/>
            <person name="Newman L.K."/>
            <person name="Wang W."/>
            <person name="Mandakova T."/>
            <person name="Vello E."/>
            <person name="Smith L.M."/>
            <person name="Henz S.R."/>
            <person name="Steffen J."/>
            <person name="Takuno S."/>
            <person name="Brandvain Y."/>
            <person name="Coop G."/>
            <person name="Andolfatto P."/>
            <person name="Hu T.T."/>
            <person name="Blanchette M."/>
            <person name="Clark R.M."/>
            <person name="Quesneville H."/>
            <person name="Nordborg M."/>
            <person name="Gaut B.S."/>
            <person name="Lysak M.A."/>
            <person name="Jenkins J."/>
            <person name="Grimwood J."/>
            <person name="Chapman J."/>
            <person name="Prochnik S."/>
            <person name="Shu S."/>
            <person name="Rokhsar D."/>
            <person name="Schmutz J."/>
            <person name="Weigel D."/>
            <person name="Wright S.I."/>
        </authorList>
    </citation>
    <scope>NUCLEOTIDE SEQUENCE [LARGE SCALE GENOMIC DNA]</scope>
    <source>
        <strain evidence="2">cv. Monte Gargano</strain>
    </source>
</reference>
<dbReference type="PANTHER" id="PTHR33879">
    <property type="entry name" value="17.6 KDA CLASS II HEAT SHOCK PROTEIN-RELATED"/>
    <property type="match status" value="1"/>
</dbReference>
<gene>
    <name evidence="1" type="ORF">CARUB_v10007641mg</name>
</gene>
<keyword evidence="2" id="KW-1185">Reference proteome</keyword>